<dbReference type="Gene3D" id="3.30.160.670">
    <property type="match status" value="1"/>
</dbReference>
<feature type="chain" id="PRO_5046436201" evidence="1">
    <location>
        <begin position="25"/>
        <end position="210"/>
    </location>
</feature>
<dbReference type="RefSeq" id="WP_354658515.1">
    <property type="nucleotide sequence ID" value="NZ_JBEXAC010000001.1"/>
</dbReference>
<dbReference type="PROSITE" id="PS51257">
    <property type="entry name" value="PROKAR_LIPOPROTEIN"/>
    <property type="match status" value="1"/>
</dbReference>
<dbReference type="EMBL" id="JBEXAC010000001">
    <property type="protein sequence ID" value="MET6995866.1"/>
    <property type="molecule type" value="Genomic_DNA"/>
</dbReference>
<organism evidence="3 4">
    <name type="scientific">Chitinophaga defluvii</name>
    <dbReference type="NCBI Taxonomy" id="3163343"/>
    <lineage>
        <taxon>Bacteria</taxon>
        <taxon>Pseudomonadati</taxon>
        <taxon>Bacteroidota</taxon>
        <taxon>Chitinophagia</taxon>
        <taxon>Chitinophagales</taxon>
        <taxon>Chitinophagaceae</taxon>
        <taxon>Chitinophaga</taxon>
    </lineage>
</organism>
<keyword evidence="4" id="KW-1185">Reference proteome</keyword>
<dbReference type="Pfam" id="PF13590">
    <property type="entry name" value="DUF4136"/>
    <property type="match status" value="1"/>
</dbReference>
<accession>A0ABV2SYM0</accession>
<dbReference type="InterPro" id="IPR025411">
    <property type="entry name" value="DUF4136"/>
</dbReference>
<name>A0ABV2SYM0_9BACT</name>
<evidence type="ECO:0000256" key="1">
    <source>
        <dbReference type="SAM" id="SignalP"/>
    </source>
</evidence>
<evidence type="ECO:0000259" key="2">
    <source>
        <dbReference type="Pfam" id="PF13590"/>
    </source>
</evidence>
<proteinExistence type="predicted"/>
<keyword evidence="1" id="KW-0732">Signal</keyword>
<feature type="signal peptide" evidence="1">
    <location>
        <begin position="1"/>
        <end position="24"/>
    </location>
</feature>
<feature type="domain" description="DUF4136" evidence="2">
    <location>
        <begin position="40"/>
        <end position="207"/>
    </location>
</feature>
<evidence type="ECO:0000313" key="4">
    <source>
        <dbReference type="Proteomes" id="UP001549749"/>
    </source>
</evidence>
<evidence type="ECO:0000313" key="3">
    <source>
        <dbReference type="EMBL" id="MET6995866.1"/>
    </source>
</evidence>
<reference evidence="3 4" key="1">
    <citation type="submission" date="2024-06" db="EMBL/GenBank/DDBJ databases">
        <title>Chitinophaga defluvii sp. nov., isolated from municipal sewage.</title>
        <authorList>
            <person name="Zhang L."/>
        </authorList>
    </citation>
    <scope>NUCLEOTIDE SEQUENCE [LARGE SCALE GENOMIC DNA]</scope>
    <source>
        <strain evidence="3 4">H8</strain>
    </source>
</reference>
<comment type="caution">
    <text evidence="3">The sequence shown here is derived from an EMBL/GenBank/DDBJ whole genome shotgun (WGS) entry which is preliminary data.</text>
</comment>
<sequence>MKRRLFLASTVVAALAVLSVSSCRKDPLKDMTAEESRIYVTNYDNNVDFKSYHTFSIVDSVAVLSNSKDPKKESTDYDKALIAAVKKGMQNKGFTLVDKSAKPELAINLSRIDNTFSSIYYNPGYWSGGLGYWDTGYWGYPGYGYFWPSYYTVYSRERSVAIDMVDLKNKQDNKLTAIWNAMFRGTGVWNTENVDSMTQAVFDQSPYLKH</sequence>
<gene>
    <name evidence="3" type="ORF">ABR189_00730</name>
</gene>
<dbReference type="Proteomes" id="UP001549749">
    <property type="component" value="Unassembled WGS sequence"/>
</dbReference>
<protein>
    <submittedName>
        <fullName evidence="3">DUF4136 domain-containing protein</fullName>
    </submittedName>
</protein>